<dbReference type="AlphaFoldDB" id="A0A820A794"/>
<evidence type="ECO:0000313" key="3">
    <source>
        <dbReference type="Proteomes" id="UP000663836"/>
    </source>
</evidence>
<name>A0A820A794_9BILA</name>
<feature type="domain" description="DUF4371" evidence="1">
    <location>
        <begin position="30"/>
        <end position="184"/>
    </location>
</feature>
<reference evidence="2" key="1">
    <citation type="submission" date="2021-02" db="EMBL/GenBank/DDBJ databases">
        <authorList>
            <person name="Nowell W R."/>
        </authorList>
    </citation>
    <scope>NUCLEOTIDE SEQUENCE</scope>
</reference>
<dbReference type="PANTHER" id="PTHR45749">
    <property type="match status" value="1"/>
</dbReference>
<accession>A0A820A794</accession>
<proteinExistence type="predicted"/>
<dbReference type="PANTHER" id="PTHR45749:SF21">
    <property type="entry name" value="DUF4371 DOMAIN-CONTAINING PROTEIN"/>
    <property type="match status" value="1"/>
</dbReference>
<evidence type="ECO:0000313" key="2">
    <source>
        <dbReference type="EMBL" id="CAF4188587.1"/>
    </source>
</evidence>
<dbReference type="InterPro" id="IPR025398">
    <property type="entry name" value="DUF4371"/>
</dbReference>
<organism evidence="2 3">
    <name type="scientific">Rotaria sordida</name>
    <dbReference type="NCBI Taxonomy" id="392033"/>
    <lineage>
        <taxon>Eukaryota</taxon>
        <taxon>Metazoa</taxon>
        <taxon>Spiralia</taxon>
        <taxon>Gnathifera</taxon>
        <taxon>Rotifera</taxon>
        <taxon>Eurotatoria</taxon>
        <taxon>Bdelloidea</taxon>
        <taxon>Philodinida</taxon>
        <taxon>Philodinidae</taxon>
        <taxon>Rotaria</taxon>
    </lineage>
</organism>
<protein>
    <recommendedName>
        <fullName evidence="1">DUF4371 domain-containing protein</fullName>
    </recommendedName>
</protein>
<comment type="caution">
    <text evidence="2">The sequence shown here is derived from an EMBL/GenBank/DDBJ whole genome shotgun (WGS) entry which is preliminary data.</text>
</comment>
<evidence type="ECO:0000259" key="1">
    <source>
        <dbReference type="Pfam" id="PF14291"/>
    </source>
</evidence>
<dbReference type="Pfam" id="PF14291">
    <property type="entry name" value="DUF4371"/>
    <property type="match status" value="1"/>
</dbReference>
<sequence>MTGQDGKLVKHFKSTSHMTAENRLLNFSQKKTNIDLMLNAGRRAADQKREEVLKLNEKIVITLLDVARFLARQSLAFRGNANSEGNFVAAVNLMRRRDPVLDQWFKDSNLRPYHCNYLHHDSQNEFLELLGSAVHKSILKDINDAPFISITTDSTMDASHKEIYTIIVRFVKNFNVQERIVSAAELNSKELFNFFTGSIKRFFLFCEQLSSSSYGLLLKDLSKTRWSNRYEAVRAVIVSYKEIINTLQKLSEDNVEKNTQQTAKNLRNKNLMASINALIVHLQKIQMDILATMDIIEDTVRLLHQMYDDDKTLDAIIEISKKDLEKHNVNIDLDYEFQRLQRRNKNLKSIYDHYRVIFQKLIMNMNEEFKYYLSLLTTNLKCFAHLSTKRINTFSKEDAEKTHSIVPGIHNYELCFYEIHLLKSKIFESDSIANVFNTTQVIDAYPRTKKVYQYLLTIPVSIASNERSF</sequence>
<feature type="non-terminal residue" evidence="2">
    <location>
        <position position="1"/>
    </location>
</feature>
<dbReference type="Proteomes" id="UP000663836">
    <property type="component" value="Unassembled WGS sequence"/>
</dbReference>
<dbReference type="EMBL" id="CAJOBD010013230">
    <property type="protein sequence ID" value="CAF4188587.1"/>
    <property type="molecule type" value="Genomic_DNA"/>
</dbReference>
<gene>
    <name evidence="2" type="ORF">JBS370_LOCUS35903</name>
</gene>